<evidence type="ECO:0000256" key="1">
    <source>
        <dbReference type="ARBA" id="ARBA00005836"/>
    </source>
</evidence>
<dbReference type="AlphaFoldDB" id="A0A0B4N0S6"/>
<dbReference type="PANTHER" id="PTHR43421:SF1">
    <property type="entry name" value="METALLOPROTEASE PMBA"/>
    <property type="match status" value="1"/>
</dbReference>
<comment type="similarity">
    <text evidence="1">Belongs to the peptidase U62 family.</text>
</comment>
<protein>
    <recommendedName>
        <fullName evidence="6">TldD/PmbA family protein</fullName>
    </recommendedName>
</protein>
<dbReference type="SUPFAM" id="SSF111283">
    <property type="entry name" value="Putative modulator of DNA gyrase, PmbA/TldD"/>
    <property type="match status" value="1"/>
</dbReference>
<dbReference type="InterPro" id="IPR045569">
    <property type="entry name" value="Metalloprtase-TldD/E_C"/>
</dbReference>
<dbReference type="GO" id="GO:0005829">
    <property type="term" value="C:cytosol"/>
    <property type="evidence" value="ECO:0007669"/>
    <property type="project" value="TreeGrafter"/>
</dbReference>
<dbReference type="PANTHER" id="PTHR43421">
    <property type="entry name" value="METALLOPROTEASE PMBA"/>
    <property type="match status" value="1"/>
</dbReference>
<reference evidence="5" key="1">
    <citation type="submission" date="2014-03" db="EMBL/GenBank/DDBJ databases">
        <title>A sequence of cellulolytic fosmid clone of goat rumen metagenome.</title>
        <authorList>
            <person name="Lee K.-T."/>
            <person name="Kim J.-Y."/>
            <person name="Kim Y.-J."/>
            <person name="Ahn J.-H."/>
            <person name="Park M.-N."/>
            <person name="Kim J.-H."/>
            <person name="Kim T.-H."/>
        </authorList>
    </citation>
    <scope>NUCLEOTIDE SEQUENCE</scope>
</reference>
<accession>A0A0B4N0S6</accession>
<feature type="domain" description="Metalloprotease TldD/E N-terminal" evidence="2">
    <location>
        <begin position="30"/>
        <end position="86"/>
    </location>
</feature>
<evidence type="ECO:0000259" key="4">
    <source>
        <dbReference type="Pfam" id="PF19290"/>
    </source>
</evidence>
<dbReference type="InterPro" id="IPR002510">
    <property type="entry name" value="Metalloprtase-TldD/E_N"/>
</dbReference>
<dbReference type="GO" id="GO:0006508">
    <property type="term" value="P:proteolysis"/>
    <property type="evidence" value="ECO:0007669"/>
    <property type="project" value="InterPro"/>
</dbReference>
<dbReference type="GO" id="GO:0008237">
    <property type="term" value="F:metallopeptidase activity"/>
    <property type="evidence" value="ECO:0007669"/>
    <property type="project" value="InterPro"/>
</dbReference>
<dbReference type="Pfam" id="PF19289">
    <property type="entry name" value="PmbA_TldD_3rd"/>
    <property type="match status" value="1"/>
</dbReference>
<sequence length="448" mass="49249">MLTEQEIALARASMEFALEHGAQKARVTLNKSVMELFGMLNGELDKVTHALDRSLQVTLFVDGRFGSFSSNRLEEEGLKAFILGAIDTVRTLEPDAARDLPDPSRTVKDALTGKELDLYDPAYEGLTAEKRRELALGTAIWNRKSELENGFTLTSEEGEYSDSLFDSVVMDSNGLYARHTETSFEIGYEVTVEDPEGNRYASYWWDATPRLEQILPSLKTCSETAVRRAAGQIGPKDHPGGKCNLVVDSECASKFLSPLIGALNGYAVQQKNSFLTDKAGQRIFPEQLTILDCPRSVGETGSRLYDSEGVATQEFPIIDKGVITRYFVNTYIAGKTGMDPTVEDATRPKVVPFGGCKTRDDLLRKIGNGILVTGFNGGNSNTSTGDFSYGIEGFAFEDGRITHPVREMLVTGNFIDLWNHLVATADDARLCMSKLIPTLAFQKIDCNA</sequence>
<dbReference type="EMBL" id="KJ631390">
    <property type="protein sequence ID" value="AIF26072.1"/>
    <property type="molecule type" value="Genomic_DNA"/>
</dbReference>
<proteinExistence type="inferred from homology"/>
<feature type="domain" description="Metalloprotease TldD/E C-terminal" evidence="3">
    <location>
        <begin position="241"/>
        <end position="445"/>
    </location>
</feature>
<dbReference type="InterPro" id="IPR045570">
    <property type="entry name" value="Metalloprtase-TldD/E_cen_dom"/>
</dbReference>
<feature type="domain" description="Metalloprotease TldD/E central" evidence="4">
    <location>
        <begin position="144"/>
        <end position="230"/>
    </location>
</feature>
<name>A0A0B4N0S6_9BACT</name>
<dbReference type="Pfam" id="PF01523">
    <property type="entry name" value="PmbA_TldD_1st"/>
    <property type="match status" value="1"/>
</dbReference>
<evidence type="ECO:0000313" key="5">
    <source>
        <dbReference type="EMBL" id="AIF26072.1"/>
    </source>
</evidence>
<dbReference type="InterPro" id="IPR035068">
    <property type="entry name" value="TldD/PmbA_N"/>
</dbReference>
<evidence type="ECO:0000259" key="2">
    <source>
        <dbReference type="Pfam" id="PF01523"/>
    </source>
</evidence>
<organism evidence="5">
    <name type="scientific">uncultured bacterium Ad_125_H07_contig1</name>
    <dbReference type="NCBI Taxonomy" id="1489299"/>
    <lineage>
        <taxon>Bacteria</taxon>
        <taxon>environmental samples</taxon>
    </lineage>
</organism>
<dbReference type="InterPro" id="IPR047657">
    <property type="entry name" value="PmbA"/>
</dbReference>
<evidence type="ECO:0000259" key="3">
    <source>
        <dbReference type="Pfam" id="PF19289"/>
    </source>
</evidence>
<dbReference type="Pfam" id="PF19290">
    <property type="entry name" value="PmbA_TldD_2nd"/>
    <property type="match status" value="1"/>
</dbReference>
<dbReference type="InterPro" id="IPR036059">
    <property type="entry name" value="TldD/PmbA_sf"/>
</dbReference>
<evidence type="ECO:0008006" key="6">
    <source>
        <dbReference type="Google" id="ProtNLM"/>
    </source>
</evidence>
<dbReference type="Gene3D" id="3.30.2290.10">
    <property type="entry name" value="PmbA/TldD superfamily"/>
    <property type="match status" value="1"/>
</dbReference>